<dbReference type="EMBL" id="JAOVZO020000018">
    <property type="protein sequence ID" value="MDC8014262.1"/>
    <property type="molecule type" value="Genomic_DNA"/>
</dbReference>
<feature type="domain" description="Band 7" evidence="1">
    <location>
        <begin position="23"/>
        <end position="153"/>
    </location>
</feature>
<dbReference type="InterPro" id="IPR001107">
    <property type="entry name" value="Band_7"/>
</dbReference>
<comment type="caution">
    <text evidence="2">The sequence shown here is derived from an EMBL/GenBank/DDBJ whole genome shotgun (WGS) entry which is preliminary data.</text>
</comment>
<name>A0A9X4BKH4_9GAMM</name>
<organism evidence="2 3">
    <name type="scientific">Tahibacter soli</name>
    <dbReference type="NCBI Taxonomy" id="2983605"/>
    <lineage>
        <taxon>Bacteria</taxon>
        <taxon>Pseudomonadati</taxon>
        <taxon>Pseudomonadota</taxon>
        <taxon>Gammaproteobacteria</taxon>
        <taxon>Lysobacterales</taxon>
        <taxon>Rhodanobacteraceae</taxon>
        <taxon>Tahibacter</taxon>
    </lineage>
</organism>
<accession>A0A9X4BKH4</accession>
<gene>
    <name evidence="2" type="ORF">OD750_017085</name>
</gene>
<dbReference type="Proteomes" id="UP001139971">
    <property type="component" value="Unassembled WGS sequence"/>
</dbReference>
<dbReference type="AlphaFoldDB" id="A0A9X4BKH4"/>
<dbReference type="RefSeq" id="WP_263541898.1">
    <property type="nucleotide sequence ID" value="NZ_JAOVZO020000018.1"/>
</dbReference>
<proteinExistence type="predicted"/>
<evidence type="ECO:0000313" key="3">
    <source>
        <dbReference type="Proteomes" id="UP001139971"/>
    </source>
</evidence>
<keyword evidence="3" id="KW-1185">Reference proteome</keyword>
<reference evidence="2" key="1">
    <citation type="submission" date="2023-02" db="EMBL/GenBank/DDBJ databases">
        <title>Tahibacter soli sp. nov. isolated from soil.</title>
        <authorList>
            <person name="Baek J.H."/>
            <person name="Lee J.K."/>
            <person name="Choi D.G."/>
            <person name="Jeon C.O."/>
        </authorList>
    </citation>
    <scope>NUCLEOTIDE SEQUENCE</scope>
    <source>
        <strain evidence="2">BL</strain>
    </source>
</reference>
<dbReference type="Pfam" id="PF01145">
    <property type="entry name" value="Band_7"/>
    <property type="match status" value="1"/>
</dbReference>
<evidence type="ECO:0000259" key="1">
    <source>
        <dbReference type="Pfam" id="PF01145"/>
    </source>
</evidence>
<evidence type="ECO:0000313" key="2">
    <source>
        <dbReference type="EMBL" id="MDC8014262.1"/>
    </source>
</evidence>
<protein>
    <submittedName>
        <fullName evidence="2">SPFH domain-containing protein</fullName>
    </submittedName>
</protein>
<sequence>MSQTLILTLLSIVALLAFLSVKRIPEGTVYTLRRIGGHARTLTPGTHFVLPLIERVVHRIALTGRTLAVDEQLPVDGANRRLSGQVWWQVIDAERADPMIDRADELIRTRAVNAVRDVAEPTQEAADARNLRLKKALNDTLRERGVVVTRVQLSLG</sequence>